<comment type="caution">
    <text evidence="8">The sequence shown here is derived from an EMBL/GenBank/DDBJ whole genome shotgun (WGS) entry which is preliminary data.</text>
</comment>
<dbReference type="Gene3D" id="3.50.50.60">
    <property type="entry name" value="FAD/NAD(P)-binding domain"/>
    <property type="match status" value="1"/>
</dbReference>
<dbReference type="Pfam" id="PF00732">
    <property type="entry name" value="GMC_oxred_N"/>
    <property type="match status" value="1"/>
</dbReference>
<dbReference type="InterPro" id="IPR007527">
    <property type="entry name" value="Znf_SWIM"/>
</dbReference>
<accession>A0A3M7CGU4</accession>
<feature type="active site" description="Proton donor" evidence="3">
    <location>
        <position position="594"/>
    </location>
</feature>
<dbReference type="SUPFAM" id="SSF51905">
    <property type="entry name" value="FAD/NAD(P)-binding domain"/>
    <property type="match status" value="1"/>
</dbReference>
<name>A0A3M7CGU4_HORWE</name>
<dbReference type="SUPFAM" id="SSF54373">
    <property type="entry name" value="FAD-linked reductases, C-terminal domain"/>
    <property type="match status" value="1"/>
</dbReference>
<proteinExistence type="inferred from homology"/>
<evidence type="ECO:0000256" key="4">
    <source>
        <dbReference type="PIRSR" id="PIRSR000137-2"/>
    </source>
</evidence>
<dbReference type="Pfam" id="PF05199">
    <property type="entry name" value="GMC_oxred_C"/>
    <property type="match status" value="1"/>
</dbReference>
<dbReference type="InterPro" id="IPR007867">
    <property type="entry name" value="GMC_OxRtase_C"/>
</dbReference>
<evidence type="ECO:0000313" key="8">
    <source>
        <dbReference type="EMBL" id="RMY51229.1"/>
    </source>
</evidence>
<feature type="chain" id="PRO_5018143926" description="SWIM-type domain-containing protein" evidence="6">
    <location>
        <begin position="31"/>
        <end position="658"/>
    </location>
</feature>
<dbReference type="PANTHER" id="PTHR11552:SF138">
    <property type="entry name" value="DEHYDROGENASE PKFF-RELATED"/>
    <property type="match status" value="1"/>
</dbReference>
<evidence type="ECO:0000256" key="3">
    <source>
        <dbReference type="PIRSR" id="PIRSR000137-1"/>
    </source>
</evidence>
<dbReference type="InterPro" id="IPR036188">
    <property type="entry name" value="FAD/NAD-bd_sf"/>
</dbReference>
<dbReference type="GO" id="GO:0008270">
    <property type="term" value="F:zinc ion binding"/>
    <property type="evidence" value="ECO:0007669"/>
    <property type="project" value="UniProtKB-KW"/>
</dbReference>
<keyword evidence="5" id="KW-0862">Zinc</keyword>
<feature type="signal peptide" evidence="6">
    <location>
        <begin position="1"/>
        <end position="30"/>
    </location>
</feature>
<dbReference type="GO" id="GO:0050660">
    <property type="term" value="F:flavin adenine dinucleotide binding"/>
    <property type="evidence" value="ECO:0007669"/>
    <property type="project" value="InterPro"/>
</dbReference>
<dbReference type="VEuPathDB" id="FungiDB:BTJ68_04197"/>
<evidence type="ECO:0000256" key="6">
    <source>
        <dbReference type="SAM" id="SignalP"/>
    </source>
</evidence>
<evidence type="ECO:0000256" key="2">
    <source>
        <dbReference type="ARBA" id="ARBA00023180"/>
    </source>
</evidence>
<dbReference type="Gene3D" id="3.30.560.10">
    <property type="entry name" value="Glucose Oxidase, domain 3"/>
    <property type="match status" value="1"/>
</dbReference>
<feature type="active site" description="Proton acceptor" evidence="3">
    <location>
        <position position="638"/>
    </location>
</feature>
<dbReference type="Proteomes" id="UP000270230">
    <property type="component" value="Unassembled WGS sequence"/>
</dbReference>
<comment type="similarity">
    <text evidence="1">Belongs to the GMC oxidoreductase family.</text>
</comment>
<dbReference type="InterPro" id="IPR000172">
    <property type="entry name" value="GMC_OxRdtase_N"/>
</dbReference>
<dbReference type="PIRSF" id="PIRSF000137">
    <property type="entry name" value="Alcohol_oxidase"/>
    <property type="match status" value="1"/>
</dbReference>
<dbReference type="GO" id="GO:0016614">
    <property type="term" value="F:oxidoreductase activity, acting on CH-OH group of donors"/>
    <property type="evidence" value="ECO:0007669"/>
    <property type="project" value="InterPro"/>
</dbReference>
<dbReference type="PROSITE" id="PS50966">
    <property type="entry name" value="ZF_SWIM"/>
    <property type="match status" value="1"/>
</dbReference>
<dbReference type="EMBL" id="QWIN01000471">
    <property type="protein sequence ID" value="RMY51229.1"/>
    <property type="molecule type" value="Genomic_DNA"/>
</dbReference>
<dbReference type="AlphaFoldDB" id="A0A3M7CGU4"/>
<evidence type="ECO:0000256" key="5">
    <source>
        <dbReference type="PROSITE-ProRule" id="PRU00325"/>
    </source>
</evidence>
<keyword evidence="5" id="KW-0479">Metal-binding</keyword>
<dbReference type="OrthoDB" id="269227at2759"/>
<evidence type="ECO:0000256" key="1">
    <source>
        <dbReference type="ARBA" id="ARBA00010790"/>
    </source>
</evidence>
<keyword evidence="4" id="KW-0274">FAD</keyword>
<sequence>MDMGTRRQGPIGCLSAIWRACILLLSGVQALDFQFNQQEPSGEPLVSSFFGVPGTNATFDYVVIGGGTAGLAVAIRLAAANLSVAVIEAGGFYELDNSNLSVVPGYATYFTGSAPDNFQPLVDWGIATTEQKVSMQCHESSTTPANQLQGAFNRKFHYAKGKTLGGSSARNYFLYHRPTVDSMQQWADLVGDQSWAWDNVLPYYKKSVHYTPFKESMYTNSSNPQDPEAFPPEGGPLEVSYSNAVDPFGTWIRKAFADVGLPQIDGLSSGRLLGAAYAPFTIDPKTGYRSSSESAYLQSALNNHSAPITYHGTLATEILFDGKKAIGVKALTAGTYGTPGKNYTLSARKEVILSAGTFQSPQLLMVSGIGNCTELADLGIDCKVDLPGVGQNMWDHLIFGSTHAVNVNTASTSLNNATLAAILKQVYLESGSGPLSTFGPGYYGWEKLPTGYRENLSSASVAALDRNFPPDWPEIEWLPQGGYSGRGLNKQQADPRDGRNYATLATALVAPLSRGTVKLASPYMWDLPLVNPAWLTNEADMELAVQAFRRGRQIWQVLVDMGVAHVEEVFPGLNVSSDAETRDYIAYSLSTVYHAACTCKMGKSSDKMAVVDSKACVHGVQGLRVVDASAFPILPPGHPQSTIYAFAEKIAHSIITGG</sequence>
<dbReference type="PANTHER" id="PTHR11552">
    <property type="entry name" value="GLUCOSE-METHANOL-CHOLINE GMC OXIDOREDUCTASE"/>
    <property type="match status" value="1"/>
</dbReference>
<feature type="domain" description="SWIM-type" evidence="7">
    <location>
        <begin position="587"/>
        <end position="627"/>
    </location>
</feature>
<evidence type="ECO:0000313" key="9">
    <source>
        <dbReference type="Proteomes" id="UP000270230"/>
    </source>
</evidence>
<gene>
    <name evidence="8" type="ORF">D0865_06457</name>
</gene>
<dbReference type="PROSITE" id="PS00624">
    <property type="entry name" value="GMC_OXRED_2"/>
    <property type="match status" value="1"/>
</dbReference>
<feature type="binding site" evidence="4">
    <location>
        <begin position="639"/>
        <end position="640"/>
    </location>
    <ligand>
        <name>FAD</name>
        <dbReference type="ChEBI" id="CHEBI:57692"/>
    </ligand>
</feature>
<protein>
    <recommendedName>
        <fullName evidence="7">SWIM-type domain-containing protein</fullName>
    </recommendedName>
</protein>
<keyword evidence="4" id="KW-0285">Flavoprotein</keyword>
<keyword evidence="2" id="KW-0325">Glycoprotein</keyword>
<keyword evidence="5" id="KW-0863">Zinc-finger</keyword>
<dbReference type="InterPro" id="IPR012132">
    <property type="entry name" value="GMC_OxRdtase"/>
</dbReference>
<dbReference type="GO" id="GO:0044550">
    <property type="term" value="P:secondary metabolite biosynthetic process"/>
    <property type="evidence" value="ECO:0007669"/>
    <property type="project" value="TreeGrafter"/>
</dbReference>
<keyword evidence="6" id="KW-0732">Signal</keyword>
<comment type="cofactor">
    <cofactor evidence="4">
        <name>FAD</name>
        <dbReference type="ChEBI" id="CHEBI:57692"/>
    </cofactor>
</comment>
<evidence type="ECO:0000259" key="7">
    <source>
        <dbReference type="PROSITE" id="PS50966"/>
    </source>
</evidence>
<reference evidence="8 9" key="1">
    <citation type="journal article" date="2018" name="BMC Genomics">
        <title>Genomic evidence for intraspecific hybridization in a clonal and extremely halotolerant yeast.</title>
        <authorList>
            <person name="Gostincar C."/>
            <person name="Stajich J.E."/>
            <person name="Zupancic J."/>
            <person name="Zalar P."/>
            <person name="Gunde-Cimerman N."/>
        </authorList>
    </citation>
    <scope>NUCLEOTIDE SEQUENCE [LARGE SCALE GENOMIC DNA]</scope>
    <source>
        <strain evidence="8 9">EXF-151</strain>
    </source>
</reference>
<organism evidence="8 9">
    <name type="scientific">Hortaea werneckii</name>
    <name type="common">Black yeast</name>
    <name type="synonym">Cladosporium werneckii</name>
    <dbReference type="NCBI Taxonomy" id="91943"/>
    <lineage>
        <taxon>Eukaryota</taxon>
        <taxon>Fungi</taxon>
        <taxon>Dikarya</taxon>
        <taxon>Ascomycota</taxon>
        <taxon>Pezizomycotina</taxon>
        <taxon>Dothideomycetes</taxon>
        <taxon>Dothideomycetidae</taxon>
        <taxon>Mycosphaerellales</taxon>
        <taxon>Teratosphaeriaceae</taxon>
        <taxon>Hortaea</taxon>
    </lineage>
</organism>